<dbReference type="GO" id="GO:0003677">
    <property type="term" value="F:DNA binding"/>
    <property type="evidence" value="ECO:0007669"/>
    <property type="project" value="InterPro"/>
</dbReference>
<accession>A0A7R9NZF0</accession>
<keyword evidence="4" id="KW-0560">Oxidoreductase</keyword>
<gene>
    <name evidence="12" type="ORF">TTEB3V08_LOCUS9939</name>
</gene>
<dbReference type="EMBL" id="OE005543">
    <property type="protein sequence ID" value="CAD7462039.1"/>
    <property type="molecule type" value="Genomic_DNA"/>
</dbReference>
<dbReference type="GO" id="GO:0016491">
    <property type="term" value="F:oxidoreductase activity"/>
    <property type="evidence" value="ECO:0007669"/>
    <property type="project" value="UniProtKB-KW"/>
</dbReference>
<evidence type="ECO:0000259" key="11">
    <source>
        <dbReference type="PROSITE" id="PS51184"/>
    </source>
</evidence>
<protein>
    <submittedName>
        <fullName evidence="12">Uncharacterized protein</fullName>
    </submittedName>
</protein>
<dbReference type="InterPro" id="IPR003347">
    <property type="entry name" value="JmjC_dom"/>
</dbReference>
<reference evidence="12" key="1">
    <citation type="submission" date="2020-11" db="EMBL/GenBank/DDBJ databases">
        <authorList>
            <person name="Tran Van P."/>
        </authorList>
    </citation>
    <scope>NUCLEOTIDE SEQUENCE</scope>
</reference>
<dbReference type="GO" id="GO:0008270">
    <property type="term" value="F:zinc ion binding"/>
    <property type="evidence" value="ECO:0007669"/>
    <property type="project" value="UniProtKB-KW"/>
</dbReference>
<evidence type="ECO:0000259" key="10">
    <source>
        <dbReference type="PROSITE" id="PS51058"/>
    </source>
</evidence>
<dbReference type="InterPro" id="IPR050690">
    <property type="entry name" value="JHDM1_Histone_Demethylase"/>
</dbReference>
<dbReference type="SUPFAM" id="SSF51197">
    <property type="entry name" value="Clavaminate synthase-like"/>
    <property type="match status" value="1"/>
</dbReference>
<keyword evidence="3" id="KW-0862">Zinc</keyword>
<dbReference type="PANTHER" id="PTHR23123">
    <property type="entry name" value="PHD/F-BOX CONTAINING PROTEIN"/>
    <property type="match status" value="1"/>
</dbReference>
<evidence type="ECO:0000256" key="5">
    <source>
        <dbReference type="ARBA" id="ARBA00023004"/>
    </source>
</evidence>
<keyword evidence="2 8" id="KW-0863">Zinc-finger</keyword>
<keyword evidence="5" id="KW-0408">Iron</keyword>
<proteinExistence type="predicted"/>
<dbReference type="PROSITE" id="PS51058">
    <property type="entry name" value="ZF_CXXC"/>
    <property type="match status" value="1"/>
</dbReference>
<dbReference type="PROSITE" id="PS51184">
    <property type="entry name" value="JMJC"/>
    <property type="match status" value="1"/>
</dbReference>
<evidence type="ECO:0000256" key="7">
    <source>
        <dbReference type="ARBA" id="ARBA00023163"/>
    </source>
</evidence>
<dbReference type="InterPro" id="IPR002857">
    <property type="entry name" value="Znf_CXXC"/>
</dbReference>
<dbReference type="CDD" id="cd21783">
    <property type="entry name" value="CTD_Jhd1-like"/>
    <property type="match status" value="1"/>
</dbReference>
<keyword evidence="6" id="KW-0805">Transcription regulation</keyword>
<evidence type="ECO:0000313" key="12">
    <source>
        <dbReference type="EMBL" id="CAD7462039.1"/>
    </source>
</evidence>
<evidence type="ECO:0000256" key="6">
    <source>
        <dbReference type="ARBA" id="ARBA00023015"/>
    </source>
</evidence>
<name>A0A7R9NZF0_9NEOP</name>
<keyword evidence="7" id="KW-0804">Transcription</keyword>
<evidence type="ECO:0000256" key="8">
    <source>
        <dbReference type="PROSITE-ProRule" id="PRU00509"/>
    </source>
</evidence>
<evidence type="ECO:0000256" key="2">
    <source>
        <dbReference type="ARBA" id="ARBA00022771"/>
    </source>
</evidence>
<dbReference type="SMART" id="SM00558">
    <property type="entry name" value="JmjC"/>
    <property type="match status" value="1"/>
</dbReference>
<feature type="region of interest" description="Disordered" evidence="9">
    <location>
        <begin position="281"/>
        <end position="335"/>
    </location>
</feature>
<feature type="domain" description="CXXC-type" evidence="10">
    <location>
        <begin position="333"/>
        <end position="379"/>
    </location>
</feature>
<sequence length="393" mass="44297">MISPVRQIDWVDCVWPKHLKESQTESTNVIDEMMYPKVQKYCLMSVKGCYTDFHVDFGGTSVWYHILKGSKIFWLIPPTERNLQLYEHWVLSGKQADVFFGDTVEKCGRVTLTSGNTFFIPTGWIHAVYTPLDSLVFGGNFLHSFGIDKQLKTAQVEDTTHVPQKFRYPFFTEMLWYVLERYVHCLLGRSHLDEGGGGEPEPVKSGSNKHTHLTPQELHGLKAIVMFLHSLPTNKKNVPELIRDPIALIQDVRTVVEQHRYDNPEFAVTGKSILRSLDDSDRDQIRGGRMPLAKNCGNRSSTPMLSGATKQKHSSRGEGGKVGNGGHQSGTGPRRRRTRCKKCEACQRSDCGDCSFCHDMVKFGGSGRAKQTCIMRQCLQVSILCIVNALLCN</sequence>
<evidence type="ECO:0000256" key="4">
    <source>
        <dbReference type="ARBA" id="ARBA00023002"/>
    </source>
</evidence>
<evidence type="ECO:0000256" key="9">
    <source>
        <dbReference type="SAM" id="MobiDB-lite"/>
    </source>
</evidence>
<feature type="compositionally biased region" description="Gly residues" evidence="9">
    <location>
        <begin position="320"/>
        <end position="329"/>
    </location>
</feature>
<dbReference type="Gene3D" id="2.60.120.650">
    <property type="entry name" value="Cupin"/>
    <property type="match status" value="1"/>
</dbReference>
<keyword evidence="1" id="KW-0479">Metal-binding</keyword>
<evidence type="ECO:0000256" key="3">
    <source>
        <dbReference type="ARBA" id="ARBA00022833"/>
    </source>
</evidence>
<evidence type="ECO:0000256" key="1">
    <source>
        <dbReference type="ARBA" id="ARBA00022723"/>
    </source>
</evidence>
<organism evidence="12">
    <name type="scientific">Timema tahoe</name>
    <dbReference type="NCBI Taxonomy" id="61484"/>
    <lineage>
        <taxon>Eukaryota</taxon>
        <taxon>Metazoa</taxon>
        <taxon>Ecdysozoa</taxon>
        <taxon>Arthropoda</taxon>
        <taxon>Hexapoda</taxon>
        <taxon>Insecta</taxon>
        <taxon>Pterygota</taxon>
        <taxon>Neoptera</taxon>
        <taxon>Polyneoptera</taxon>
        <taxon>Phasmatodea</taxon>
        <taxon>Timematodea</taxon>
        <taxon>Timematoidea</taxon>
        <taxon>Timematidae</taxon>
        <taxon>Timema</taxon>
    </lineage>
</organism>
<feature type="domain" description="JmjC" evidence="11">
    <location>
        <begin position="1"/>
        <end position="158"/>
    </location>
</feature>
<dbReference type="AlphaFoldDB" id="A0A7R9NZF0"/>
<dbReference type="Pfam" id="PF02008">
    <property type="entry name" value="zf-CXXC"/>
    <property type="match status" value="1"/>
</dbReference>
<dbReference type="Gene3D" id="1.20.58.1360">
    <property type="match status" value="1"/>
</dbReference>